<evidence type="ECO:0000256" key="2">
    <source>
        <dbReference type="SAM" id="SignalP"/>
    </source>
</evidence>
<dbReference type="Proteomes" id="UP000245942">
    <property type="component" value="Unassembled WGS sequence"/>
</dbReference>
<dbReference type="AlphaFoldDB" id="A0A316UHT7"/>
<evidence type="ECO:0000313" key="3">
    <source>
        <dbReference type="EMBL" id="PWN23493.1"/>
    </source>
</evidence>
<gene>
    <name evidence="3" type="ORF">BCV69DRAFT_295825</name>
</gene>
<feature type="compositionally biased region" description="Low complexity" evidence="1">
    <location>
        <begin position="46"/>
        <end position="75"/>
    </location>
</feature>
<organism evidence="3 4">
    <name type="scientific">Pseudomicrostroma glucosiphilum</name>
    <dbReference type="NCBI Taxonomy" id="1684307"/>
    <lineage>
        <taxon>Eukaryota</taxon>
        <taxon>Fungi</taxon>
        <taxon>Dikarya</taxon>
        <taxon>Basidiomycota</taxon>
        <taxon>Ustilaginomycotina</taxon>
        <taxon>Exobasidiomycetes</taxon>
        <taxon>Microstromatales</taxon>
        <taxon>Microstromatales incertae sedis</taxon>
        <taxon>Pseudomicrostroma</taxon>
    </lineage>
</organism>
<proteinExistence type="predicted"/>
<dbReference type="RefSeq" id="XP_025350653.1">
    <property type="nucleotide sequence ID" value="XM_025493938.1"/>
</dbReference>
<evidence type="ECO:0000313" key="4">
    <source>
        <dbReference type="Proteomes" id="UP000245942"/>
    </source>
</evidence>
<dbReference type="GeneID" id="37015672"/>
<feature type="region of interest" description="Disordered" evidence="1">
    <location>
        <begin position="44"/>
        <end position="152"/>
    </location>
</feature>
<feature type="signal peptide" evidence="2">
    <location>
        <begin position="1"/>
        <end position="20"/>
    </location>
</feature>
<feature type="compositionally biased region" description="Low complexity" evidence="1">
    <location>
        <begin position="113"/>
        <end position="140"/>
    </location>
</feature>
<name>A0A316UHT7_9BASI</name>
<evidence type="ECO:0000256" key="1">
    <source>
        <dbReference type="SAM" id="MobiDB-lite"/>
    </source>
</evidence>
<protein>
    <submittedName>
        <fullName evidence="3">Uncharacterized protein</fullName>
    </submittedName>
</protein>
<accession>A0A316UHT7</accession>
<keyword evidence="4" id="KW-1185">Reference proteome</keyword>
<reference evidence="3 4" key="1">
    <citation type="journal article" date="2018" name="Mol. Biol. Evol.">
        <title>Broad Genomic Sampling Reveals a Smut Pathogenic Ancestry of the Fungal Clade Ustilaginomycotina.</title>
        <authorList>
            <person name="Kijpornyongpan T."/>
            <person name="Mondo S.J."/>
            <person name="Barry K."/>
            <person name="Sandor L."/>
            <person name="Lee J."/>
            <person name="Lipzen A."/>
            <person name="Pangilinan J."/>
            <person name="LaButti K."/>
            <person name="Hainaut M."/>
            <person name="Henrissat B."/>
            <person name="Grigoriev I.V."/>
            <person name="Spatafora J.W."/>
            <person name="Aime M.C."/>
        </authorList>
    </citation>
    <scope>NUCLEOTIDE SEQUENCE [LARGE SCALE GENOMIC DNA]</scope>
    <source>
        <strain evidence="3 4">MCA 4718</strain>
    </source>
</reference>
<feature type="chain" id="PRO_5016441729" evidence="2">
    <location>
        <begin position="21"/>
        <end position="183"/>
    </location>
</feature>
<sequence length="183" mass="19715">MNLSLWCILFLLQLFVSVSAFPEEVVSLAPRFKIIKTSGLQGVLETPSSSTAQASQALPAMDVAQSSESSGSPPSLAHLRTPSSTSSGTWVRTREGFSSLQTPPRTPGAAHTSPRSPSAASPPRLPSLHSEDFLSSLSSSPPRDRETPVRPALPARKKTAWWSKMKHVLRKPFRKCVGCVGRP</sequence>
<dbReference type="EMBL" id="KZ819321">
    <property type="protein sequence ID" value="PWN23493.1"/>
    <property type="molecule type" value="Genomic_DNA"/>
</dbReference>
<keyword evidence="2" id="KW-0732">Signal</keyword>
<feature type="compositionally biased region" description="Polar residues" evidence="1">
    <location>
        <begin position="81"/>
        <end position="103"/>
    </location>
</feature>